<dbReference type="Proteomes" id="UP000185161">
    <property type="component" value="Chromosome"/>
</dbReference>
<dbReference type="SUPFAM" id="SSF56935">
    <property type="entry name" value="Porins"/>
    <property type="match status" value="1"/>
</dbReference>
<dbReference type="STRING" id="93064.BRX40_15390"/>
<evidence type="ECO:0000313" key="3">
    <source>
        <dbReference type="EMBL" id="RSV00530.1"/>
    </source>
</evidence>
<keyword evidence="1" id="KW-0732">Signal</keyword>
<evidence type="ECO:0000256" key="1">
    <source>
        <dbReference type="SAM" id="SignalP"/>
    </source>
</evidence>
<organism evidence="2 4">
    <name type="scientific">Sphingomonas koreensis</name>
    <dbReference type="NCBI Taxonomy" id="93064"/>
    <lineage>
        <taxon>Bacteria</taxon>
        <taxon>Pseudomonadati</taxon>
        <taxon>Pseudomonadota</taxon>
        <taxon>Alphaproteobacteria</taxon>
        <taxon>Sphingomonadales</taxon>
        <taxon>Sphingomonadaceae</taxon>
        <taxon>Sphingomonas</taxon>
    </lineage>
</organism>
<name>A0A1L6JDP9_9SPHN</name>
<reference evidence="2" key="1">
    <citation type="submission" date="2016-12" db="EMBL/GenBank/DDBJ databases">
        <title>Whole genome sequencing of Sphingomonas koreensis.</title>
        <authorList>
            <person name="Conlan S."/>
            <person name="Thomas P.J."/>
            <person name="Mullikin J."/>
            <person name="Palmore T.N."/>
            <person name="Frank K.M."/>
            <person name="Segre J.A."/>
        </authorList>
    </citation>
    <scope>NUCLEOTIDE SEQUENCE</scope>
    <source>
        <strain evidence="2">ABOJV</strain>
    </source>
</reference>
<evidence type="ECO:0008006" key="6">
    <source>
        <dbReference type="Google" id="ProtNLM"/>
    </source>
</evidence>
<dbReference type="EMBL" id="QQWO01000016">
    <property type="protein sequence ID" value="RSV00530.1"/>
    <property type="molecule type" value="Genomic_DNA"/>
</dbReference>
<gene>
    <name evidence="2" type="ORF">BRX40_15390</name>
    <name evidence="3" type="ORF">CA257_17135</name>
</gene>
<sequence length="528" mass="55626">MRLLAAAIAASTVLTLPAAAQERSKSIEAHVDAAQVLVADFDSDEVLTYTSVGAGIDASIQTRRVEVQLSYKYEHRFSYDRDVADSDTHSGIARAAMRVGRGLTLEGGALATRTRSDFRGDAPGNLAGNVRNVSQIYSLYAGPTFHAGSGPVDVSAAYRFGYVKAEAPDIIGVDPLLPPLDVYDSSTSHLAQVRAGVKAGVILPVGLSVAGAWQRENASQLDQTYDGKFARIDAVLPVGGGLAVVGGLGYEKIEITQKDPLRDGAGNIVRDRNGRFVTDPASPPRIAYETDGLFWDAGVMYKPSSRLMLEARVGRRYDSMSYTGSLQWQISRRSGLQVGVYDSVDSFGRQLVRDLSALPTSFNIPGDPFGDGFNGCVFGDTATAAGGCLTNSLGSISTASYRARGVNAVLSMNAGPTTLGLGLGYANRRYLVPPGVIVAGTSDDNWYGQLFASHMLDSVSSLSGNVYANYYESNLPGAPGVFGAGANGSYYRSFGALSAMATLGISTFDVEGAGNTSAQALLGLRYGF</sequence>
<dbReference type="GeneID" id="44133949"/>
<reference evidence="4" key="2">
    <citation type="submission" date="2016-12" db="EMBL/GenBank/DDBJ databases">
        <title>Whole genome sequencing of Sphingomonas sp. ABOJV.</title>
        <authorList>
            <person name="Conlan S."/>
            <person name="Thomas P.J."/>
            <person name="Mullikin J."/>
            <person name="Palmore T.N."/>
            <person name="Frank K.M."/>
            <person name="Segre J.A."/>
        </authorList>
    </citation>
    <scope>NUCLEOTIDE SEQUENCE [LARGE SCALE GENOMIC DNA]</scope>
    <source>
        <strain evidence="4">ABOJV</strain>
    </source>
</reference>
<evidence type="ECO:0000313" key="4">
    <source>
        <dbReference type="Proteomes" id="UP000185161"/>
    </source>
</evidence>
<dbReference type="RefSeq" id="WP_075152198.1">
    <property type="nucleotide sequence ID" value="NZ_CP018820.1"/>
</dbReference>
<feature type="chain" id="PRO_5041864583" description="Preprotein translocase subunit YajC" evidence="1">
    <location>
        <begin position="21"/>
        <end position="528"/>
    </location>
</feature>
<evidence type="ECO:0000313" key="2">
    <source>
        <dbReference type="EMBL" id="APR53620.1"/>
    </source>
</evidence>
<dbReference type="Proteomes" id="UP000286681">
    <property type="component" value="Unassembled WGS sequence"/>
</dbReference>
<proteinExistence type="predicted"/>
<accession>A0A1L6JDP9</accession>
<protein>
    <recommendedName>
        <fullName evidence="6">Preprotein translocase subunit YajC</fullName>
    </recommendedName>
</protein>
<dbReference type="AlphaFoldDB" id="A0A1L6JDP9"/>
<dbReference type="EMBL" id="CP018820">
    <property type="protein sequence ID" value="APR53620.1"/>
    <property type="molecule type" value="Genomic_DNA"/>
</dbReference>
<dbReference type="KEGG" id="skr:BRX40_15390"/>
<keyword evidence="4" id="KW-1185">Reference proteome</keyword>
<reference evidence="3 5" key="3">
    <citation type="submission" date="2018-07" db="EMBL/GenBank/DDBJ databases">
        <title>Genomic and Epidemiologic Investigation of an Indolent Hospital Outbreak.</title>
        <authorList>
            <person name="Johnson R.C."/>
            <person name="Deming C."/>
            <person name="Conlan S."/>
            <person name="Zellmer C.J."/>
            <person name="Michelin A.V."/>
            <person name="Lee-Lin S."/>
            <person name="Thomas P.J."/>
            <person name="Park M."/>
            <person name="Weingarten R.A."/>
            <person name="Less J."/>
            <person name="Dekker J.P."/>
            <person name="Frank K.M."/>
            <person name="Musser K.A."/>
            <person name="Mcquiston J.R."/>
            <person name="Henderson D.K."/>
            <person name="Lau A.F."/>
            <person name="Palmore T.N."/>
            <person name="Segre J.A."/>
        </authorList>
    </citation>
    <scope>NUCLEOTIDE SEQUENCE [LARGE SCALE GENOMIC DNA]</scope>
    <source>
        <strain evidence="3 5">SK-NIH.Env10_0317</strain>
    </source>
</reference>
<feature type="signal peptide" evidence="1">
    <location>
        <begin position="1"/>
        <end position="20"/>
    </location>
</feature>
<evidence type="ECO:0000313" key="5">
    <source>
        <dbReference type="Proteomes" id="UP000286681"/>
    </source>
</evidence>
<dbReference type="OrthoDB" id="7416805at2"/>